<dbReference type="NCBIfam" id="NF047358">
    <property type="entry name" value="TenpIN"/>
    <property type="match status" value="1"/>
</dbReference>
<organism evidence="1 2">
    <name type="scientific">Peptoanaerobacter stomatis</name>
    <dbReference type="NCBI Taxonomy" id="796937"/>
    <lineage>
        <taxon>Bacteria</taxon>
        <taxon>Bacillati</taxon>
        <taxon>Bacillota</taxon>
        <taxon>Clostridia</taxon>
        <taxon>Peptostreptococcales</taxon>
        <taxon>Filifactoraceae</taxon>
        <taxon>Peptoanaerobacter</taxon>
    </lineage>
</organism>
<dbReference type="RefSeq" id="WP_009525674.1">
    <property type="nucleotide sequence ID" value="NZ_JBQNBP010000005.1"/>
</dbReference>
<name>G9WZ43_9FIRM</name>
<evidence type="ECO:0000313" key="1">
    <source>
        <dbReference type="EMBL" id="EHL16188.1"/>
    </source>
</evidence>
<sequence>MEFRFLTDEFFNDYKDCTEMEKKNNRPYANICLIELDNIYFAIPIRHKISHSYAVFTNKEKTQGLDLSKAVVINDVDRYIDRTKTAYISDEEYKQLSRKKYFIKQKLITYIKKYKKIVNNKHNQRDEIFCKMSCLQYFHKELNI</sequence>
<evidence type="ECO:0000313" key="2">
    <source>
        <dbReference type="Proteomes" id="UP000006437"/>
    </source>
</evidence>
<dbReference type="AlphaFoldDB" id="G9WZ43"/>
<dbReference type="Proteomes" id="UP000006437">
    <property type="component" value="Unassembled WGS sequence"/>
</dbReference>
<dbReference type="InterPro" id="IPR049929">
    <property type="entry name" value="TenpN-like"/>
</dbReference>
<evidence type="ECO:0008006" key="3">
    <source>
        <dbReference type="Google" id="ProtNLM"/>
    </source>
</evidence>
<comment type="caution">
    <text evidence="1">The sequence shown here is derived from an EMBL/GenBank/DDBJ whole genome shotgun (WGS) entry which is preliminary data.</text>
</comment>
<dbReference type="EMBL" id="AFZE01000005">
    <property type="protein sequence ID" value="EHL16188.1"/>
    <property type="molecule type" value="Genomic_DNA"/>
</dbReference>
<accession>G9WZ43</accession>
<dbReference type="HOGENOM" id="CLU_104070_1_0_9"/>
<proteinExistence type="predicted"/>
<dbReference type="CDD" id="cd17493">
    <property type="entry name" value="toxin_TenpN"/>
    <property type="match status" value="1"/>
</dbReference>
<dbReference type="BioCyc" id="EBAC796937-HMP:GMGH-1449-MONOMER"/>
<dbReference type="InterPro" id="IPR053735">
    <property type="entry name" value="Type_III_TA_endoRNase"/>
</dbReference>
<protein>
    <recommendedName>
        <fullName evidence="3">Type III toxin-antitoxin system ToxN/AbiQ family toxin</fullName>
    </recommendedName>
</protein>
<reference evidence="1 2" key="1">
    <citation type="submission" date="2011-08" db="EMBL/GenBank/DDBJ databases">
        <title>The Genome Sequence of Eubacteriaceae bacterium ACC19a.</title>
        <authorList>
            <consortium name="The Broad Institute Genome Sequencing Platform"/>
            <person name="Earl A."/>
            <person name="Ward D."/>
            <person name="Feldgarden M."/>
            <person name="Gevers D."/>
            <person name="Sizova M."/>
            <person name="Hazen A."/>
            <person name="Epstein S."/>
            <person name="Young S.K."/>
            <person name="Zeng Q."/>
            <person name="Gargeya S."/>
            <person name="Fitzgerald M."/>
            <person name="Haas B."/>
            <person name="Abouelleil A."/>
            <person name="Alvarado L."/>
            <person name="Arachchi H.M."/>
            <person name="Berlin A."/>
            <person name="Brown A."/>
            <person name="Chapman S.B."/>
            <person name="Chen Z."/>
            <person name="Dunbar C."/>
            <person name="Freedman E."/>
            <person name="Gearin G."/>
            <person name="Gellesch M."/>
            <person name="Goldberg J."/>
            <person name="Griggs A."/>
            <person name="Gujja S."/>
            <person name="Heiman D."/>
            <person name="Howarth C."/>
            <person name="Larson L."/>
            <person name="Lui A."/>
            <person name="MacDonald P.J.P."/>
            <person name="Montmayeur A."/>
            <person name="Murphy C."/>
            <person name="Neiman D."/>
            <person name="Pearson M."/>
            <person name="Priest M."/>
            <person name="Roberts A."/>
            <person name="Saif S."/>
            <person name="Shea T."/>
            <person name="Shenoy N."/>
            <person name="Sisk P."/>
            <person name="Stolte C."/>
            <person name="Sykes S."/>
            <person name="Wortman J."/>
            <person name="Nusbaum C."/>
            <person name="Birren B."/>
        </authorList>
    </citation>
    <scope>NUCLEOTIDE SEQUENCE [LARGE SCALE GENOMIC DNA]</scope>
    <source>
        <strain evidence="1 2">ACC19a</strain>
    </source>
</reference>
<gene>
    <name evidence="1" type="ORF">HMPREF9629_01444</name>
</gene>
<dbReference type="Gene3D" id="3.10.129.130">
    <property type="match status" value="1"/>
</dbReference>